<name>A0A0S2SP04_9GAMM</name>
<dbReference type="GO" id="GO:0015772">
    <property type="term" value="P:oligosaccharide transport"/>
    <property type="evidence" value="ECO:0007669"/>
    <property type="project" value="TreeGrafter"/>
</dbReference>
<keyword evidence="3 4" id="KW-0732">Signal</keyword>
<feature type="signal peptide" evidence="4">
    <location>
        <begin position="1"/>
        <end position="27"/>
    </location>
</feature>
<dbReference type="Pfam" id="PF03573">
    <property type="entry name" value="OprD"/>
    <property type="match status" value="1"/>
</dbReference>
<dbReference type="EMBL" id="CP013067">
    <property type="protein sequence ID" value="ALP43501.1"/>
    <property type="molecule type" value="Genomic_DNA"/>
</dbReference>
<feature type="chain" id="PRO_5006604503" evidence="4">
    <location>
        <begin position="28"/>
        <end position="482"/>
    </location>
</feature>
<evidence type="ECO:0000256" key="4">
    <source>
        <dbReference type="SAM" id="SignalP"/>
    </source>
</evidence>
<accession>A0A0S2SP04</accession>
<evidence type="ECO:0000256" key="3">
    <source>
        <dbReference type="ARBA" id="ARBA00022729"/>
    </source>
</evidence>
<proteinExistence type="inferred from homology"/>
<dbReference type="InterPro" id="IPR023614">
    <property type="entry name" value="Porin_dom_sf"/>
</dbReference>
<organism evidence="5 6">
    <name type="scientific">Aeromonas schubertii</name>
    <dbReference type="NCBI Taxonomy" id="652"/>
    <lineage>
        <taxon>Bacteria</taxon>
        <taxon>Pseudomonadati</taxon>
        <taxon>Pseudomonadota</taxon>
        <taxon>Gammaproteobacteria</taxon>
        <taxon>Aeromonadales</taxon>
        <taxon>Aeromonadaceae</taxon>
        <taxon>Aeromonas</taxon>
    </lineage>
</organism>
<dbReference type="PANTHER" id="PTHR34596">
    <property type="entry name" value="CHITOPORIN"/>
    <property type="match status" value="1"/>
</dbReference>
<gene>
    <name evidence="5" type="ORF">WL1483_4082</name>
</gene>
<evidence type="ECO:0000313" key="6">
    <source>
        <dbReference type="Proteomes" id="UP000058114"/>
    </source>
</evidence>
<dbReference type="RefSeq" id="WP_060584816.1">
    <property type="nucleotide sequence ID" value="NZ_CP013067.1"/>
</dbReference>
<dbReference type="InterPro" id="IPR005318">
    <property type="entry name" value="OM_porin_bac"/>
</dbReference>
<dbReference type="GO" id="GO:0015288">
    <property type="term" value="F:porin activity"/>
    <property type="evidence" value="ECO:0007669"/>
    <property type="project" value="TreeGrafter"/>
</dbReference>
<dbReference type="PATRIC" id="fig|652.5.peg.1262"/>
<evidence type="ECO:0000256" key="1">
    <source>
        <dbReference type="ARBA" id="ARBA00009075"/>
    </source>
</evidence>
<dbReference type="GO" id="GO:0016020">
    <property type="term" value="C:membrane"/>
    <property type="evidence" value="ECO:0007669"/>
    <property type="project" value="InterPro"/>
</dbReference>
<keyword evidence="2" id="KW-0813">Transport</keyword>
<dbReference type="AlphaFoldDB" id="A0A0S2SP04"/>
<reference evidence="5 6" key="2">
    <citation type="journal article" date="2016" name="Genome Announc.">
        <title>Complete Genome Sequence of the Highly Virulent Aeromonas schubertii Strain WL1483, Isolated from Diseased Snakehead Fish (Channa argus) in China.</title>
        <authorList>
            <person name="Liu L."/>
            <person name="Li N."/>
            <person name="Zhang D."/>
            <person name="Fu X."/>
            <person name="Shi C."/>
            <person name="Lin Q."/>
            <person name="Hao G."/>
        </authorList>
    </citation>
    <scope>NUCLEOTIDE SEQUENCE [LARGE SCALE GENOMIC DNA]</scope>
    <source>
        <strain evidence="5 6">WL1483</strain>
    </source>
</reference>
<reference evidence="6" key="1">
    <citation type="submission" date="2015-10" db="EMBL/GenBank/DDBJ databases">
        <title>Complete Genome Sequence of Aeromonas schubertii strain WL1483.</title>
        <authorList>
            <person name="Liu L."/>
        </authorList>
    </citation>
    <scope>NUCLEOTIDE SEQUENCE [LARGE SCALE GENOMIC DNA]</scope>
    <source>
        <strain evidence="6">WL1483</strain>
    </source>
</reference>
<evidence type="ECO:0000256" key="2">
    <source>
        <dbReference type="ARBA" id="ARBA00022448"/>
    </source>
</evidence>
<protein>
    <submittedName>
        <fullName evidence="5">Porin</fullName>
    </submittedName>
</protein>
<dbReference type="Proteomes" id="UP000058114">
    <property type="component" value="Chromosome"/>
</dbReference>
<dbReference type="PANTHER" id="PTHR34596:SF2">
    <property type="entry name" value="CHITOPORIN"/>
    <property type="match status" value="1"/>
</dbReference>
<sequence length="482" mass="52959">MERVIFKRAALSAAVVAALVAPGLAVAAQDMMSPEYGKSYEAFVNDAKITGGLFYFQRDRQRIDGDPTAKNKEGKYQSNLSHATTQMALNFNSGYAWDTVGLDLGGFGAYDLAVTENHPVNQENEFSFAGGKWGENYADGSPEGGVSLSNAALKLKFMDGAITAKGGLTQLYVPGIMGVNWSYQPGTYRGGQIEGNFGGLYLTYAIADEYKAPWYKQTQKFSRAKAWMDPFASENVIDYIHGLAARYTFENGTAVTAAFGQSEGYMDSYHFKLAHKFDVLGGLSTSYQFYGSETDTYEKGGSKIETYDGLAWQQALTAAWNAGHYGFRLEGMWTKAEGAEGNYLPRLTRGYANSQGANEIWWDSRSDWNANNEKALFAGVTRSLDDLVGAPGWSVGVSGAYGWDIEDGQGKKAANGEDTEWAVNFDVSYTVQDGKLKGTLFKLHYTDYNNDITQGGGWTHYPNIFASEHNVKFHVIMPFTIM</sequence>
<dbReference type="KEGG" id="asr:WL1483_4082"/>
<evidence type="ECO:0000313" key="5">
    <source>
        <dbReference type="EMBL" id="ALP43501.1"/>
    </source>
</evidence>
<dbReference type="Gene3D" id="2.40.160.10">
    <property type="entry name" value="Porin"/>
    <property type="match status" value="1"/>
</dbReference>
<comment type="similarity">
    <text evidence="1">Belongs to the outer membrane porin (Opr) (TC 1.B.25) family.</text>
</comment>